<dbReference type="SUPFAM" id="SSF47473">
    <property type="entry name" value="EF-hand"/>
    <property type="match status" value="1"/>
</dbReference>
<accession>A0A0N0P7V6</accession>
<dbReference type="InterPro" id="IPR002048">
    <property type="entry name" value="EF_hand_dom"/>
</dbReference>
<protein>
    <recommendedName>
        <fullName evidence="3">EF-hand domain-containing protein</fullName>
    </recommendedName>
</protein>
<keyword evidence="1" id="KW-0106">Calcium</keyword>
<name>A0A0N0P7V6_LEPSE</name>
<dbReference type="OMA" id="WLRYACR"/>
<dbReference type="VEuPathDB" id="TriTrypDB:Lsey_0039_0030"/>
<evidence type="ECO:0000313" key="5">
    <source>
        <dbReference type="Proteomes" id="UP000038009"/>
    </source>
</evidence>
<dbReference type="Gene3D" id="1.10.238.10">
    <property type="entry name" value="EF-hand"/>
    <property type="match status" value="1"/>
</dbReference>
<dbReference type="GO" id="GO:0005509">
    <property type="term" value="F:calcium ion binding"/>
    <property type="evidence" value="ECO:0007669"/>
    <property type="project" value="InterPro"/>
</dbReference>
<dbReference type="PROSITE" id="PS50222">
    <property type="entry name" value="EF_HAND_2"/>
    <property type="match status" value="1"/>
</dbReference>
<dbReference type="Pfam" id="PF13202">
    <property type="entry name" value="EF-hand_5"/>
    <property type="match status" value="2"/>
</dbReference>
<keyword evidence="5" id="KW-1185">Reference proteome</keyword>
<dbReference type="SMART" id="SM00054">
    <property type="entry name" value="EFh"/>
    <property type="match status" value="3"/>
</dbReference>
<feature type="region of interest" description="Disordered" evidence="2">
    <location>
        <begin position="1407"/>
        <end position="1438"/>
    </location>
</feature>
<feature type="compositionally biased region" description="Polar residues" evidence="2">
    <location>
        <begin position="165"/>
        <end position="184"/>
    </location>
</feature>
<dbReference type="PROSITE" id="PS00018">
    <property type="entry name" value="EF_HAND_1"/>
    <property type="match status" value="1"/>
</dbReference>
<dbReference type="EMBL" id="LJSK01000039">
    <property type="protein sequence ID" value="KPI88807.1"/>
    <property type="molecule type" value="Genomic_DNA"/>
</dbReference>
<sequence length="1463" mass="158353">MPSLVFTRKQVLGVLSDEAARREQEAIPDFIYLFLRDVFYAADVDGDGYVTADALWGVLPSFLSAKASPTSSPVPPAASPSPNDIHCCNETHQSFMAPGVWQTWGSPASFLVPRGTAYTPRPLDLCGFMKTFWPHVSELMARLVGDTWSQQSSGSESSVEREPNNSKGKGSRVRNSSCRATFSPSPFRGVPIVSPPRNAASPHNAEKRRGTAEVSHSPDCFAMPQPFNNEGIALEQQRLYHEAVHRLWGTMDNTPPNSSQHAHLVSYLPPRQPHAPCPPPLRLFSDEQVEQFQIAFAYLDKNSSGFISSSEVAEALQSLLDRVAGCDTEGGNNCRDSSVAARAVKHVRDDVKDAADAMLRLALSSTTCTTSDGRGSSMSCIPATSVNSPFSESAAGDRCVSLPIFIRSFQCESGAFPAELIAWCVSCSVPLRSGGRAFRTSPQNAHRLAHSIQWMSPLECALMQQTLERYAAQISACLWDEKCEAAETKDASENSDVTATVEHSVKVVPHGLSQRLMINVQAVAKSVGRQASKSADGQTALLCNGGAVNEVIVEGVAQWCSCLRSCSGLSSQADSNLSGKGSFVDAAVLPLTVLEASLLHDARGALFSNAFDFSMAEGTAAEAVLWNHVQAVCTLARRIAVVEAPPFSPELIPSSAETHSTTVTTGTAGVEAPLALIDVKRLAEVISTDPRNLSLEVLVPLSARLEAVVDAAQRLPRCSVEQAVQAVSDHLSSHNGRGTTADVQQPGASTYNFTHILELRRRLMTISPPLARLITGATRFVNRRLALHDCLAVLSTQMLSVPPLRRPYRHYALNKWPEVEVPQRPKCVPGLLPSAEMCAALLERADILKASRGWLRYACRRIPPQESRDIISALRHNAKAGLYEAVRAMVAVRTESALQAPQTRLHDYYAVLFVHVCASCWTCRVELVVAAHVTLILLVSACTVPENVVGDETLWWCHVRSSLEEWVDGQWTAEGSYASDTWAMSAFWGTSAEIGMAACRSISRGLCQLRSEPHGFSHSVVVNEEALSRVLTHIIDDESLWAASYISSAVSSTAHEACRRLGNAIVGCCPSRAGALVDITQLLRRWLEMCPLPLPVKYLSLCCPVAEVESIYYTLKRLAASEANKRRRSGSPRSRAASLLWAEDAPAVVVTGITPVCLAELLENDAVLAALYAVSPPRSLGLWSGSLCYLETVLRPVLLSATGFRVSLRRLHEDAITADRKEAENKSSDVAKEKQLTSTASTTGDDAWSELLASSWWIQSVLVAMALPPVLQHSVAQLFHLVDADATGAVTEDQLRNYRHHVPAAARYGWHRFVTMLCCRSMSSSPMLLAGGFSTAVLRSHCWRRRGVGEGESGMEEGLRASSVVTQGTDDMAATYTLGGLLARVGELRACVQAQLLEEANHRTEVISSPVKPPSGGTESAKAAPASAVTDDTTTPKASTAGTAQWWFTYLEVLCRSYSALPL</sequence>
<dbReference type="InterPro" id="IPR018247">
    <property type="entry name" value="EF_Hand_1_Ca_BS"/>
</dbReference>
<evidence type="ECO:0000313" key="4">
    <source>
        <dbReference type="EMBL" id="KPI88807.1"/>
    </source>
</evidence>
<evidence type="ECO:0000259" key="3">
    <source>
        <dbReference type="PROSITE" id="PS50222"/>
    </source>
</evidence>
<dbReference type="Proteomes" id="UP000038009">
    <property type="component" value="Unassembled WGS sequence"/>
</dbReference>
<dbReference type="InterPro" id="IPR011992">
    <property type="entry name" value="EF-hand-dom_pair"/>
</dbReference>
<evidence type="ECO:0000256" key="2">
    <source>
        <dbReference type="SAM" id="MobiDB-lite"/>
    </source>
</evidence>
<dbReference type="OrthoDB" id="273004at2759"/>
<organism evidence="4 5">
    <name type="scientific">Leptomonas seymouri</name>
    <dbReference type="NCBI Taxonomy" id="5684"/>
    <lineage>
        <taxon>Eukaryota</taxon>
        <taxon>Discoba</taxon>
        <taxon>Euglenozoa</taxon>
        <taxon>Kinetoplastea</taxon>
        <taxon>Metakinetoplastina</taxon>
        <taxon>Trypanosomatida</taxon>
        <taxon>Trypanosomatidae</taxon>
        <taxon>Leishmaniinae</taxon>
        <taxon>Leptomonas</taxon>
    </lineage>
</organism>
<feature type="domain" description="EF-hand" evidence="3">
    <location>
        <begin position="287"/>
        <end position="322"/>
    </location>
</feature>
<feature type="compositionally biased region" description="Basic and acidic residues" evidence="2">
    <location>
        <begin position="1220"/>
        <end position="1235"/>
    </location>
</feature>
<feature type="region of interest" description="Disordered" evidence="2">
    <location>
        <begin position="149"/>
        <end position="217"/>
    </location>
</feature>
<reference evidence="4 5" key="1">
    <citation type="journal article" date="2015" name="PLoS Pathog.">
        <title>Leptomonas seymouri: Adaptations to the Dixenous Life Cycle Analyzed by Genome Sequencing, Transcriptome Profiling and Co-infection with Leishmania donovani.</title>
        <authorList>
            <person name="Kraeva N."/>
            <person name="Butenko A."/>
            <person name="Hlavacova J."/>
            <person name="Kostygov A."/>
            <person name="Myskova J."/>
            <person name="Grybchuk D."/>
            <person name="Lestinova T."/>
            <person name="Votypka J."/>
            <person name="Volf P."/>
            <person name="Opperdoes F."/>
            <person name="Flegontov P."/>
            <person name="Lukes J."/>
            <person name="Yurchenko V."/>
        </authorList>
    </citation>
    <scope>NUCLEOTIDE SEQUENCE [LARGE SCALE GENOMIC DNA]</scope>
    <source>
        <strain evidence="4 5">ATCC 30220</strain>
    </source>
</reference>
<evidence type="ECO:0000256" key="1">
    <source>
        <dbReference type="ARBA" id="ARBA00022837"/>
    </source>
</evidence>
<proteinExistence type="predicted"/>
<feature type="region of interest" description="Disordered" evidence="2">
    <location>
        <begin position="1220"/>
        <end position="1241"/>
    </location>
</feature>
<gene>
    <name evidence="4" type="ORF">ABL78_2066</name>
</gene>
<comment type="caution">
    <text evidence="4">The sequence shown here is derived from an EMBL/GenBank/DDBJ whole genome shotgun (WGS) entry which is preliminary data.</text>
</comment>